<proteinExistence type="predicted"/>
<keyword evidence="1" id="KW-0472">Membrane</keyword>
<protein>
    <submittedName>
        <fullName evidence="2">Uncharacterized protein</fullName>
    </submittedName>
</protein>
<sequence>MIDWVVSGVSMTFILTSLLLIKSATVQLLTFTVKAKLIVHEG</sequence>
<keyword evidence="1" id="KW-0812">Transmembrane</keyword>
<keyword evidence="3" id="KW-1185">Reference proteome</keyword>
<dbReference type="Proteomes" id="UP000002770">
    <property type="component" value="Unassembled WGS sequence"/>
</dbReference>
<evidence type="ECO:0000256" key="1">
    <source>
        <dbReference type="SAM" id="Phobius"/>
    </source>
</evidence>
<evidence type="ECO:0000313" key="3">
    <source>
        <dbReference type="Proteomes" id="UP000002770"/>
    </source>
</evidence>
<name>G9ER72_9GAMM</name>
<organism evidence="2 3">
    <name type="scientific">Legionella drancourtii LLAP12</name>
    <dbReference type="NCBI Taxonomy" id="658187"/>
    <lineage>
        <taxon>Bacteria</taxon>
        <taxon>Pseudomonadati</taxon>
        <taxon>Pseudomonadota</taxon>
        <taxon>Gammaproteobacteria</taxon>
        <taxon>Legionellales</taxon>
        <taxon>Legionellaceae</taxon>
        <taxon>Legionella</taxon>
    </lineage>
</organism>
<reference evidence="2 3" key="1">
    <citation type="journal article" date="2011" name="BMC Genomics">
        <title>Insight into cross-talk between intra-amoebal pathogens.</title>
        <authorList>
            <person name="Gimenez G."/>
            <person name="Bertelli C."/>
            <person name="Moliner C."/>
            <person name="Robert C."/>
            <person name="Raoult D."/>
            <person name="Fournier P.E."/>
            <person name="Greub G."/>
        </authorList>
    </citation>
    <scope>NUCLEOTIDE SEQUENCE [LARGE SCALE GENOMIC DNA]</scope>
    <source>
        <strain evidence="2 3">LLAP12</strain>
    </source>
</reference>
<accession>G9ER72</accession>
<dbReference type="HOGENOM" id="CLU_3253442_0_0_6"/>
<dbReference type="AlphaFoldDB" id="G9ER72"/>
<feature type="transmembrane region" description="Helical" evidence="1">
    <location>
        <begin position="12"/>
        <end position="33"/>
    </location>
</feature>
<keyword evidence="1" id="KW-1133">Transmembrane helix</keyword>
<dbReference type="InParanoid" id="G9ER72"/>
<dbReference type="EMBL" id="JH413833">
    <property type="protein sequence ID" value="EHL30273.1"/>
    <property type="molecule type" value="Genomic_DNA"/>
</dbReference>
<evidence type="ECO:0000313" key="2">
    <source>
        <dbReference type="EMBL" id="EHL30273.1"/>
    </source>
</evidence>
<gene>
    <name evidence="2" type="ORF">LDG_7783</name>
</gene>